<dbReference type="Gene3D" id="3.40.190.10">
    <property type="entry name" value="Periplasmic binding protein-like II"/>
    <property type="match status" value="2"/>
</dbReference>
<dbReference type="InterPro" id="IPR050490">
    <property type="entry name" value="Bact_solute-bd_prot1"/>
</dbReference>
<keyword evidence="4" id="KW-0732">Signal</keyword>
<organism evidence="5 6">
    <name type="scientific">Pararhizobium mangrovi</name>
    <dbReference type="NCBI Taxonomy" id="2590452"/>
    <lineage>
        <taxon>Bacteria</taxon>
        <taxon>Pseudomonadati</taxon>
        <taxon>Pseudomonadota</taxon>
        <taxon>Alphaproteobacteria</taxon>
        <taxon>Hyphomicrobiales</taxon>
        <taxon>Rhizobiaceae</taxon>
        <taxon>Rhizobium/Agrobacterium group</taxon>
        <taxon>Pararhizobium</taxon>
    </lineage>
</organism>
<dbReference type="RefSeq" id="WP_141167954.1">
    <property type="nucleotide sequence ID" value="NZ_VHLH01000032.1"/>
</dbReference>
<dbReference type="OrthoDB" id="2509690at2"/>
<gene>
    <name evidence="5" type="ORF">FJU11_15340</name>
</gene>
<dbReference type="Proteomes" id="UP000320314">
    <property type="component" value="Unassembled WGS sequence"/>
</dbReference>
<comment type="subcellular location">
    <subcellularLocation>
        <location evidence="1">Periplasm</location>
    </subcellularLocation>
</comment>
<evidence type="ECO:0000256" key="3">
    <source>
        <dbReference type="ARBA" id="ARBA00022764"/>
    </source>
</evidence>
<accession>A0A506TW73</accession>
<evidence type="ECO:0000256" key="2">
    <source>
        <dbReference type="ARBA" id="ARBA00008520"/>
    </source>
</evidence>
<comment type="caution">
    <text evidence="5">The sequence shown here is derived from an EMBL/GenBank/DDBJ whole genome shotgun (WGS) entry which is preliminary data.</text>
</comment>
<dbReference type="GO" id="GO:0042597">
    <property type="term" value="C:periplasmic space"/>
    <property type="evidence" value="ECO:0007669"/>
    <property type="project" value="UniProtKB-SubCell"/>
</dbReference>
<evidence type="ECO:0000313" key="5">
    <source>
        <dbReference type="EMBL" id="TPW26322.1"/>
    </source>
</evidence>
<keyword evidence="6" id="KW-1185">Reference proteome</keyword>
<proteinExistence type="inferred from homology"/>
<reference evidence="5 6" key="1">
    <citation type="submission" date="2019-06" db="EMBL/GenBank/DDBJ databases">
        <authorList>
            <person name="Li M."/>
        </authorList>
    </citation>
    <scope>NUCLEOTIDE SEQUENCE [LARGE SCALE GENOMIC DNA]</scope>
    <source>
        <strain evidence="5 6">BGMRC6574</strain>
    </source>
</reference>
<evidence type="ECO:0000256" key="4">
    <source>
        <dbReference type="SAM" id="SignalP"/>
    </source>
</evidence>
<protein>
    <submittedName>
        <fullName evidence="5">Extracellular solute-binding protein</fullName>
    </submittedName>
</protein>
<dbReference type="SUPFAM" id="SSF53850">
    <property type="entry name" value="Periplasmic binding protein-like II"/>
    <property type="match status" value="1"/>
</dbReference>
<dbReference type="PANTHER" id="PTHR43649">
    <property type="entry name" value="ARABINOSE-BINDING PROTEIN-RELATED"/>
    <property type="match status" value="1"/>
</dbReference>
<dbReference type="AlphaFoldDB" id="A0A506TW73"/>
<feature type="chain" id="PRO_5021371849" evidence="4">
    <location>
        <begin position="26"/>
        <end position="414"/>
    </location>
</feature>
<dbReference type="EMBL" id="VHLH01000032">
    <property type="protein sequence ID" value="TPW26322.1"/>
    <property type="molecule type" value="Genomic_DNA"/>
</dbReference>
<name>A0A506TW73_9HYPH</name>
<feature type="signal peptide" evidence="4">
    <location>
        <begin position="1"/>
        <end position="25"/>
    </location>
</feature>
<evidence type="ECO:0000313" key="6">
    <source>
        <dbReference type="Proteomes" id="UP000320314"/>
    </source>
</evidence>
<dbReference type="Pfam" id="PF01547">
    <property type="entry name" value="SBP_bac_1"/>
    <property type="match status" value="1"/>
</dbReference>
<sequence>MSVFKTLGIAAGAAAIAASMVPASASDLTFWSWRQEDKSQYEKYITMFEKDHPDTHIKFKAYEADNYATILSTALAGDQGPDLMMVRAYGAFESVAGPGYLMDLDSKIPALDTFPKAAIKAETLRSDGKVYAVPFASQTMLVMYNKAVFKKNGIEPPKTWDDLMADCKKLKQAGIYPFANGTATAWQNETIVFALGSSIMGKGFYDDLQAGKATFEDPRFVEALAKLDAVKKYFPNGFTGIDYPSSQQLFASGMAGMFAGGSFEIANFKQQNPKLDIGVFPAPPEKTGKDALVSVFYDGGYAANAKTEHPKEALEFLKFLASKKFGQAFANGLGNVSPVPGVQFKSPLLSRIADLNTTSIPYVMLVDFRYEKPSGSVVLQQQIQKMMAGKATPKEVGAKLTKDLATYYKPFQNQ</sequence>
<evidence type="ECO:0000256" key="1">
    <source>
        <dbReference type="ARBA" id="ARBA00004418"/>
    </source>
</evidence>
<comment type="similarity">
    <text evidence="2">Belongs to the bacterial solute-binding protein 1 family.</text>
</comment>
<keyword evidence="3" id="KW-0574">Periplasm</keyword>
<dbReference type="InterPro" id="IPR006059">
    <property type="entry name" value="SBP"/>
</dbReference>